<dbReference type="AlphaFoldDB" id="A0A921KIP6"/>
<reference evidence="3" key="1">
    <citation type="journal article" date="2021" name="PeerJ">
        <title>Extensive microbial diversity within the chicken gut microbiome revealed by metagenomics and culture.</title>
        <authorList>
            <person name="Gilroy R."/>
            <person name="Ravi A."/>
            <person name="Getino M."/>
            <person name="Pursley I."/>
            <person name="Horton D.L."/>
            <person name="Alikhan N.F."/>
            <person name="Baker D."/>
            <person name="Gharbi K."/>
            <person name="Hall N."/>
            <person name="Watson M."/>
            <person name="Adriaenssens E.M."/>
            <person name="Foster-Nyarko E."/>
            <person name="Jarju S."/>
            <person name="Secka A."/>
            <person name="Antonio M."/>
            <person name="Oren A."/>
            <person name="Chaudhuri R.R."/>
            <person name="La Ragione R."/>
            <person name="Hildebrand F."/>
            <person name="Pallen M.J."/>
        </authorList>
    </citation>
    <scope>NUCLEOTIDE SEQUENCE</scope>
    <source>
        <strain evidence="3">CHK193-16274</strain>
    </source>
</reference>
<sequence length="235" mass="27737">NSKNPHKKLTKTNFLHNIKCGDTMLEIQKITLENELKYDNTLILKYTITYPKIISDKYMYGIEKFNHLNQINAFKTKLYAEKNLFSMAKQDFEYNKSNGYPIFVYELILETTITYNDKNILSLYQKEYTYTGGAHGSTIMSAQNWNILVGKQFLLNDFYKNDSSYLLYILQEINHQIQIQEENNETAYFDNSCQLVLNNFKFDQFYLTKENLAIFFQSYDIAPYSSGIPVFFIPK</sequence>
<dbReference type="InterPro" id="IPR021729">
    <property type="entry name" value="DUF3298"/>
</dbReference>
<proteinExistence type="predicted"/>
<feature type="domain" description="Deacetylase PdaC" evidence="2">
    <location>
        <begin position="41"/>
        <end position="138"/>
    </location>
</feature>
<feature type="non-terminal residue" evidence="3">
    <location>
        <position position="1"/>
    </location>
</feature>
<dbReference type="Pfam" id="PF13739">
    <property type="entry name" value="PdaC"/>
    <property type="match status" value="1"/>
</dbReference>
<name>A0A921KIP6_9FIRM</name>
<evidence type="ECO:0000259" key="2">
    <source>
        <dbReference type="Pfam" id="PF13739"/>
    </source>
</evidence>
<gene>
    <name evidence="3" type="ORF">K8V91_02680</name>
</gene>
<evidence type="ECO:0000313" key="4">
    <source>
        <dbReference type="Proteomes" id="UP000749320"/>
    </source>
</evidence>
<accession>A0A921KIP6</accession>
<dbReference type="Pfam" id="PF11738">
    <property type="entry name" value="DUF3298"/>
    <property type="match status" value="1"/>
</dbReference>
<reference evidence="3" key="2">
    <citation type="submission" date="2021-09" db="EMBL/GenBank/DDBJ databases">
        <authorList>
            <person name="Gilroy R."/>
        </authorList>
    </citation>
    <scope>NUCLEOTIDE SEQUENCE</scope>
    <source>
        <strain evidence="3">CHK193-16274</strain>
    </source>
</reference>
<organism evidence="3 4">
    <name type="scientific">Thomasclavelia spiroformis</name>
    <dbReference type="NCBI Taxonomy" id="29348"/>
    <lineage>
        <taxon>Bacteria</taxon>
        <taxon>Bacillati</taxon>
        <taxon>Bacillota</taxon>
        <taxon>Erysipelotrichia</taxon>
        <taxon>Erysipelotrichales</taxon>
        <taxon>Coprobacillaceae</taxon>
        <taxon>Thomasclavelia</taxon>
    </lineage>
</organism>
<dbReference type="EMBL" id="DYWV01000092">
    <property type="protein sequence ID" value="HJF39805.1"/>
    <property type="molecule type" value="Genomic_DNA"/>
</dbReference>
<dbReference type="Proteomes" id="UP000749320">
    <property type="component" value="Unassembled WGS sequence"/>
</dbReference>
<evidence type="ECO:0000259" key="1">
    <source>
        <dbReference type="Pfam" id="PF11738"/>
    </source>
</evidence>
<dbReference type="InterPro" id="IPR025303">
    <property type="entry name" value="PdaC"/>
</dbReference>
<dbReference type="InterPro" id="IPR037126">
    <property type="entry name" value="PdaC/RsiV-like_sf"/>
</dbReference>
<dbReference type="Gene3D" id="3.90.640.20">
    <property type="entry name" value="Heat-shock cognate protein, ATPase"/>
    <property type="match status" value="1"/>
</dbReference>
<protein>
    <submittedName>
        <fullName evidence="3">DUF3298 and DUF4163 domain-containing protein</fullName>
    </submittedName>
</protein>
<evidence type="ECO:0000313" key="3">
    <source>
        <dbReference type="EMBL" id="HJF39805.1"/>
    </source>
</evidence>
<dbReference type="Gene3D" id="3.30.565.40">
    <property type="entry name" value="Fervidobacterium nodosum Rt17-B1 like"/>
    <property type="match status" value="1"/>
</dbReference>
<comment type="caution">
    <text evidence="3">The sequence shown here is derived from an EMBL/GenBank/DDBJ whole genome shotgun (WGS) entry which is preliminary data.</text>
</comment>
<feature type="domain" description="DUF3298" evidence="1">
    <location>
        <begin position="156"/>
        <end position="234"/>
    </location>
</feature>